<dbReference type="Proteomes" id="UP000001726">
    <property type="component" value="Chromosome"/>
</dbReference>
<accession>B2VHF7</accession>
<evidence type="ECO:0008006" key="3">
    <source>
        <dbReference type="Google" id="ProtNLM"/>
    </source>
</evidence>
<dbReference type="HOGENOM" id="CLU_102490_0_0_6"/>
<dbReference type="AlphaFoldDB" id="B2VHF7"/>
<dbReference type="OrthoDB" id="6586024at2"/>
<sequence length="236" mass="27221">MPTLSYRVMTKTDRYEILALLREAMKKSGSVELELQERTLSCQFLHIDLQSFSIAFMEELCDVATPLEFVIKGSNERIGFTTSRLAEQNVPGGLAFQFPAEITLAQRRSEIRITIAEHHNFFCEGRFRDGFSHKLRVKDLSRNGIGLIYDRPLPELTRPGMLLKNMLLMLGDLDSFTVDLTVLSIKEITSLDEMNKECTHHIFSCQFHKPSPDFSRKMEETVMGIVLEDKRMKRLR</sequence>
<protein>
    <recommendedName>
        <fullName evidence="3">PilZ domain-containing protein</fullName>
    </recommendedName>
</protein>
<dbReference type="EMBL" id="CU468135">
    <property type="protein sequence ID" value="CAO98382.1"/>
    <property type="molecule type" value="Genomic_DNA"/>
</dbReference>
<name>B2VHF7_ERWT9</name>
<gene>
    <name evidence="1" type="primary">ycgR</name>
    <name evidence="1" type="ordered locus">ETA_33360</name>
</gene>
<reference evidence="1 2" key="1">
    <citation type="journal article" date="2008" name="Environ. Microbiol.">
        <title>The genome of Erwinia tasmaniensis strain Et1/99, a non-pathogenic bacterium in the genus Erwinia.</title>
        <authorList>
            <person name="Kube M."/>
            <person name="Migdoll A.M."/>
            <person name="Mueller I."/>
            <person name="Kuhl H."/>
            <person name="Beck A."/>
            <person name="Reinhardt R."/>
            <person name="Geider K."/>
        </authorList>
    </citation>
    <scope>NUCLEOTIDE SEQUENCE [LARGE SCALE GENOMIC DNA]</scope>
    <source>
        <strain evidence="2">DSM 17950 / CFBP 7177 / CIP 109463 / NCPPB 4357 / Et1/99</strain>
    </source>
</reference>
<dbReference type="KEGG" id="eta:ETA_33360"/>
<dbReference type="Gene3D" id="2.40.10.220">
    <property type="entry name" value="predicted glycosyltransferase like domains"/>
    <property type="match status" value="1"/>
</dbReference>
<dbReference type="RefSeq" id="WP_012443006.1">
    <property type="nucleotide sequence ID" value="NC_010694.1"/>
</dbReference>
<dbReference type="STRING" id="465817.ETA_33360"/>
<keyword evidence="2" id="KW-1185">Reference proteome</keyword>
<organism evidence="1 2">
    <name type="scientific">Erwinia tasmaniensis (strain DSM 17950 / CFBP 7177 / CIP 109463 / NCPPB 4357 / Et1/99)</name>
    <dbReference type="NCBI Taxonomy" id="465817"/>
    <lineage>
        <taxon>Bacteria</taxon>
        <taxon>Pseudomonadati</taxon>
        <taxon>Pseudomonadota</taxon>
        <taxon>Gammaproteobacteria</taxon>
        <taxon>Enterobacterales</taxon>
        <taxon>Erwiniaceae</taxon>
        <taxon>Erwinia</taxon>
    </lineage>
</organism>
<proteinExistence type="predicted"/>
<evidence type="ECO:0000313" key="2">
    <source>
        <dbReference type="Proteomes" id="UP000001726"/>
    </source>
</evidence>
<dbReference type="eggNOG" id="COG5581">
    <property type="taxonomic scope" value="Bacteria"/>
</dbReference>
<evidence type="ECO:0000313" key="1">
    <source>
        <dbReference type="EMBL" id="CAO98382.1"/>
    </source>
</evidence>